<dbReference type="GO" id="GO:0030246">
    <property type="term" value="F:carbohydrate binding"/>
    <property type="evidence" value="ECO:0007669"/>
    <property type="project" value="TreeGrafter"/>
</dbReference>
<dbReference type="PANTHER" id="PTHR30036:SF1">
    <property type="entry name" value="D-XYLOSE-BINDING PERIPLASMIC PROTEIN"/>
    <property type="match status" value="1"/>
</dbReference>
<comment type="caution">
    <text evidence="4">The sequence shown here is derived from an EMBL/GenBank/DDBJ whole genome shotgun (WGS) entry which is preliminary data.</text>
</comment>
<dbReference type="Gene3D" id="3.40.50.2300">
    <property type="match status" value="2"/>
</dbReference>
<evidence type="ECO:0000259" key="3">
    <source>
        <dbReference type="Pfam" id="PF13407"/>
    </source>
</evidence>
<evidence type="ECO:0000313" key="4">
    <source>
        <dbReference type="EMBL" id="EJW91745.1"/>
    </source>
</evidence>
<dbReference type="InterPro" id="IPR050555">
    <property type="entry name" value="Bact_Solute-Bind_Prot2"/>
</dbReference>
<evidence type="ECO:0000256" key="1">
    <source>
        <dbReference type="ARBA" id="ARBA00004196"/>
    </source>
</evidence>
<name>J9BW02_9ZZZZ</name>
<feature type="non-terminal residue" evidence="4">
    <location>
        <position position="114"/>
    </location>
</feature>
<dbReference type="AlphaFoldDB" id="J9BW02"/>
<dbReference type="InterPro" id="IPR028082">
    <property type="entry name" value="Peripla_BP_I"/>
</dbReference>
<dbReference type="EMBL" id="AMCI01007976">
    <property type="protein sequence ID" value="EJW91745.1"/>
    <property type="molecule type" value="Genomic_DNA"/>
</dbReference>
<keyword evidence="2" id="KW-0732">Signal</keyword>
<feature type="domain" description="Periplasmic binding protein" evidence="3">
    <location>
        <begin position="1"/>
        <end position="112"/>
    </location>
</feature>
<organism evidence="4">
    <name type="scientific">gut metagenome</name>
    <dbReference type="NCBI Taxonomy" id="749906"/>
    <lineage>
        <taxon>unclassified sequences</taxon>
        <taxon>metagenomes</taxon>
        <taxon>organismal metagenomes</taxon>
    </lineage>
</organism>
<sequence length="114" mass="12806">MQQLVEDQVKALIVLPADPYGLTEALAKAKEAGIPVFSYDELIMDSDAVKYYTTFDTREIGQMLGKAIVKEKNLEKAKEESQTYTIEFLMGSPDDTPSLFLYNGLMEVLSPYLE</sequence>
<dbReference type="GO" id="GO:0030288">
    <property type="term" value="C:outer membrane-bounded periplasmic space"/>
    <property type="evidence" value="ECO:0007669"/>
    <property type="project" value="TreeGrafter"/>
</dbReference>
<dbReference type="PANTHER" id="PTHR30036">
    <property type="entry name" value="D-XYLOSE-BINDING PERIPLASMIC PROTEIN"/>
    <property type="match status" value="1"/>
</dbReference>
<dbReference type="InterPro" id="IPR025997">
    <property type="entry name" value="SBP_2_dom"/>
</dbReference>
<gene>
    <name evidence="4" type="ORF">EVA_20148</name>
</gene>
<accession>J9BW02</accession>
<evidence type="ECO:0000256" key="2">
    <source>
        <dbReference type="ARBA" id="ARBA00022729"/>
    </source>
</evidence>
<comment type="subcellular location">
    <subcellularLocation>
        <location evidence="1">Cell envelope</location>
    </subcellularLocation>
</comment>
<dbReference type="SUPFAM" id="SSF53822">
    <property type="entry name" value="Periplasmic binding protein-like I"/>
    <property type="match status" value="1"/>
</dbReference>
<proteinExistence type="predicted"/>
<reference evidence="4" key="1">
    <citation type="journal article" date="2012" name="PLoS ONE">
        <title>Gene sets for utilization of primary and secondary nutrition supplies in the distal gut of endangered iberian lynx.</title>
        <authorList>
            <person name="Alcaide M."/>
            <person name="Messina E."/>
            <person name="Richter M."/>
            <person name="Bargiela R."/>
            <person name="Peplies J."/>
            <person name="Huws S.A."/>
            <person name="Newbold C.J."/>
            <person name="Golyshin P.N."/>
            <person name="Simon M.A."/>
            <person name="Lopez G."/>
            <person name="Yakimov M.M."/>
            <person name="Ferrer M."/>
        </authorList>
    </citation>
    <scope>NUCLEOTIDE SEQUENCE</scope>
</reference>
<dbReference type="Pfam" id="PF13407">
    <property type="entry name" value="Peripla_BP_4"/>
    <property type="match status" value="1"/>
</dbReference>
<protein>
    <submittedName>
        <fullName evidence="4">ABC superfamily ATP binding cassette transporter, binding protein</fullName>
    </submittedName>
</protein>